<comment type="caution">
    <text evidence="2">The sequence shown here is derived from an EMBL/GenBank/DDBJ whole genome shotgun (WGS) entry which is preliminary data.</text>
</comment>
<feature type="transmembrane region" description="Helical" evidence="1">
    <location>
        <begin position="207"/>
        <end position="224"/>
    </location>
</feature>
<feature type="transmembrane region" description="Helical" evidence="1">
    <location>
        <begin position="21"/>
        <end position="41"/>
    </location>
</feature>
<organism evidence="2 3">
    <name type="scientific">Natronobacillus azotifigens</name>
    <dbReference type="NCBI Taxonomy" id="472978"/>
    <lineage>
        <taxon>Bacteria</taxon>
        <taxon>Bacillati</taxon>
        <taxon>Bacillota</taxon>
        <taxon>Bacilli</taxon>
        <taxon>Bacillales</taxon>
        <taxon>Bacillaceae</taxon>
        <taxon>Natronobacillus</taxon>
    </lineage>
</organism>
<evidence type="ECO:0000313" key="3">
    <source>
        <dbReference type="Proteomes" id="UP001084197"/>
    </source>
</evidence>
<dbReference type="Proteomes" id="UP001084197">
    <property type="component" value="Unassembled WGS sequence"/>
</dbReference>
<evidence type="ECO:0000313" key="2">
    <source>
        <dbReference type="EMBL" id="MCZ0703260.1"/>
    </source>
</evidence>
<sequence>MISEIKKSLYYLYKLSFRTVLIFWLVYLGIMGLFMILAVTAGGGIEFFGVNSLPSLIFMCIHGVIFFKDGFPFVIKYGVSRQGFLSTLFIFSIILSSIMTGLSYLFVRLINWIVELFSIENFDFVGLDMGEYVTLTDHNPIFFEWLLHLSLFILFMLVASVLYRFGLKIGGVLLAIFPISMFIRPVAEKALDLLTYFALFHDNYTPLSFLILIVGLSLLLWFSVKKASVVDQISFKA</sequence>
<keyword evidence="3" id="KW-1185">Reference proteome</keyword>
<accession>A0A9J6RD80</accession>
<evidence type="ECO:0000256" key="1">
    <source>
        <dbReference type="SAM" id="Phobius"/>
    </source>
</evidence>
<gene>
    <name evidence="2" type="ORF">OWO01_08545</name>
</gene>
<keyword evidence="1" id="KW-0812">Transmembrane</keyword>
<feature type="transmembrane region" description="Helical" evidence="1">
    <location>
        <begin position="47"/>
        <end position="67"/>
    </location>
</feature>
<keyword evidence="1" id="KW-1133">Transmembrane helix</keyword>
<feature type="transmembrane region" description="Helical" evidence="1">
    <location>
        <begin position="170"/>
        <end position="187"/>
    </location>
</feature>
<keyword evidence="1" id="KW-0472">Membrane</keyword>
<dbReference type="EMBL" id="JAPRAT010000014">
    <property type="protein sequence ID" value="MCZ0703260.1"/>
    <property type="molecule type" value="Genomic_DNA"/>
</dbReference>
<reference evidence="2" key="1">
    <citation type="submission" date="2022-11" db="EMBL/GenBank/DDBJ databases">
        <title>WGS of Natronobacillus azotifigens 24KS-1, an anaerobic diazotrophic haloalkaliphile from soda-rich habitats.</title>
        <authorList>
            <person name="Sorokin D.Y."/>
            <person name="Merkel A.Y."/>
        </authorList>
    </citation>
    <scope>NUCLEOTIDE SEQUENCE</scope>
    <source>
        <strain evidence="2">24KS-1</strain>
    </source>
</reference>
<feature type="transmembrane region" description="Helical" evidence="1">
    <location>
        <begin position="145"/>
        <end position="163"/>
    </location>
</feature>
<feature type="transmembrane region" description="Helical" evidence="1">
    <location>
        <begin position="88"/>
        <end position="107"/>
    </location>
</feature>
<name>A0A9J6RD80_9BACI</name>
<dbReference type="RefSeq" id="WP_268780031.1">
    <property type="nucleotide sequence ID" value="NZ_JAPRAT010000014.1"/>
</dbReference>
<dbReference type="AlphaFoldDB" id="A0A9J6RD80"/>
<proteinExistence type="predicted"/>
<protein>
    <submittedName>
        <fullName evidence="2">Uncharacterized protein</fullName>
    </submittedName>
</protein>